<gene>
    <name evidence="2" type="ORF">HfgLR_03040</name>
</gene>
<dbReference type="InterPro" id="IPR027417">
    <property type="entry name" value="P-loop_NTPase"/>
</dbReference>
<dbReference type="Gene3D" id="3.40.50.300">
    <property type="entry name" value="P-loop containing nucleotide triphosphate hydrolases"/>
    <property type="match status" value="1"/>
</dbReference>
<sequence>MSEQLCMRPHQFQQRRRESATETAQATRESSPPELPTFDQDVHRLVVENESRPVQILQALVLDHTLTTGGDVLWLDAANHANAASLTRLAPSRRLLDRIYVARAFTPYQHAELATTLRSTVAEEDIDPSLVVCPGLDALYDTDEVADAVGKPLLSRAVAALKRVARESDASLLATHLGRPETSPYAEIVARAVPSTLYCEQTRFGPRFRGPDFETLVYPDATGMQTTLAFWRDVLAHRATASDMAVEPATPSGVMIDGTQ</sequence>
<dbReference type="AlphaFoldDB" id="A0A871BD10"/>
<dbReference type="Proteomes" id="UP000663064">
    <property type="component" value="Chromosome"/>
</dbReference>
<name>A0A871BD10_HALGI</name>
<evidence type="ECO:0000313" key="2">
    <source>
        <dbReference type="EMBL" id="QOS10755.1"/>
    </source>
</evidence>
<accession>A0A871BD10</accession>
<proteinExistence type="predicted"/>
<protein>
    <recommendedName>
        <fullName evidence="4">DNA recombination and repair protein Rad51-like C-terminal domain-containing protein</fullName>
    </recommendedName>
</protein>
<evidence type="ECO:0000256" key="1">
    <source>
        <dbReference type="SAM" id="MobiDB-lite"/>
    </source>
</evidence>
<evidence type="ECO:0008006" key="4">
    <source>
        <dbReference type="Google" id="ProtNLM"/>
    </source>
</evidence>
<reference evidence="2" key="1">
    <citation type="journal article" date="2021" name="Front. Microbiol.">
        <title>Cellular and Genomic Properties of Haloferax gibbonsii LR2-5, the Host of Euryarchaeal Virus HFTV1.</title>
        <authorList>
            <person name="Tittes C."/>
            <person name="Schwarzer S."/>
            <person name="Pfeiffer F."/>
            <person name="Dyall-Smith M."/>
            <person name="Rodriguez-Franco M."/>
            <person name="Oksanen H.M."/>
            <person name="Quax T.E.F."/>
        </authorList>
    </citation>
    <scope>NUCLEOTIDE SEQUENCE</scope>
    <source>
        <strain evidence="2">LR2-5</strain>
    </source>
</reference>
<dbReference type="SUPFAM" id="SSF52540">
    <property type="entry name" value="P-loop containing nucleoside triphosphate hydrolases"/>
    <property type="match status" value="1"/>
</dbReference>
<dbReference type="EMBL" id="CP063205">
    <property type="protein sequence ID" value="QOS10755.1"/>
    <property type="molecule type" value="Genomic_DNA"/>
</dbReference>
<organism evidence="2 3">
    <name type="scientific">Haloferax gibbonsii</name>
    <dbReference type="NCBI Taxonomy" id="35746"/>
    <lineage>
        <taxon>Archaea</taxon>
        <taxon>Methanobacteriati</taxon>
        <taxon>Methanobacteriota</taxon>
        <taxon>Stenosarchaea group</taxon>
        <taxon>Halobacteria</taxon>
        <taxon>Halobacteriales</taxon>
        <taxon>Haloferacaceae</taxon>
        <taxon>Haloferax</taxon>
    </lineage>
</organism>
<feature type="compositionally biased region" description="Polar residues" evidence="1">
    <location>
        <begin position="21"/>
        <end position="30"/>
    </location>
</feature>
<evidence type="ECO:0000313" key="3">
    <source>
        <dbReference type="Proteomes" id="UP000663064"/>
    </source>
</evidence>
<feature type="region of interest" description="Disordered" evidence="1">
    <location>
        <begin position="1"/>
        <end position="39"/>
    </location>
</feature>